<evidence type="ECO:0000256" key="8">
    <source>
        <dbReference type="PIRNR" id="PIRNR000194"/>
    </source>
</evidence>
<dbReference type="PANTHER" id="PTHR48069">
    <property type="entry name" value="DIHYDROFOLATE REDUCTASE"/>
    <property type="match status" value="1"/>
</dbReference>
<accession>A0AAU7LUY4</accession>
<evidence type="ECO:0000256" key="2">
    <source>
        <dbReference type="ARBA" id="ARBA00009539"/>
    </source>
</evidence>
<comment type="pathway">
    <text evidence="1 8">Cofactor biosynthesis; tetrahydrofolate biosynthesis; 5,6,7,8-tetrahydrofolate from 7,8-dihydrofolate: step 1/1.</text>
</comment>
<dbReference type="GO" id="GO:0005829">
    <property type="term" value="C:cytosol"/>
    <property type="evidence" value="ECO:0007669"/>
    <property type="project" value="TreeGrafter"/>
</dbReference>
<dbReference type="InterPro" id="IPR012259">
    <property type="entry name" value="DHFR"/>
</dbReference>
<organism evidence="11">
    <name type="scientific">Polaromonas hydrogenivorans</name>
    <dbReference type="NCBI Taxonomy" id="335476"/>
    <lineage>
        <taxon>Bacteria</taxon>
        <taxon>Pseudomonadati</taxon>
        <taxon>Pseudomonadota</taxon>
        <taxon>Betaproteobacteria</taxon>
        <taxon>Burkholderiales</taxon>
        <taxon>Comamonadaceae</taxon>
        <taxon>Polaromonas</taxon>
    </lineage>
</organism>
<dbReference type="PROSITE" id="PS51330">
    <property type="entry name" value="DHFR_2"/>
    <property type="match status" value="1"/>
</dbReference>
<dbReference type="InterPro" id="IPR024072">
    <property type="entry name" value="DHFR-like_dom_sf"/>
</dbReference>
<evidence type="ECO:0000256" key="7">
    <source>
        <dbReference type="ARBA" id="ARBA00025067"/>
    </source>
</evidence>
<dbReference type="GO" id="GO:0046654">
    <property type="term" value="P:tetrahydrofolate biosynthetic process"/>
    <property type="evidence" value="ECO:0007669"/>
    <property type="project" value="InterPro"/>
</dbReference>
<sequence length="163" mass="18069">MKLHLIFARSANGVIGQNNTLPWHFPEDMAHFKRTTLGKPVIMGRKTWDSLPQKFRPLPGRLNIVLTRKADWQASGAVCAHSLSEAMALCPVDSDAWVIGGAEIYAQALPLASTALVTEIAQDYPGDAYAPEFGSDEWLEISREQGKSTEGFNFSFITYKKKI</sequence>
<name>A0AAU7LUY4_9BURK</name>
<gene>
    <name evidence="11" type="ORF">ABLV49_06905</name>
</gene>
<dbReference type="PANTHER" id="PTHR48069:SF3">
    <property type="entry name" value="DIHYDROFOLATE REDUCTASE"/>
    <property type="match status" value="1"/>
</dbReference>
<evidence type="ECO:0000313" key="11">
    <source>
        <dbReference type="EMBL" id="XBP71517.1"/>
    </source>
</evidence>
<feature type="domain" description="DHFR" evidence="10">
    <location>
        <begin position="2"/>
        <end position="161"/>
    </location>
</feature>
<dbReference type="PRINTS" id="PR00070">
    <property type="entry name" value="DHFR"/>
</dbReference>
<comment type="function">
    <text evidence="7 8">Key enzyme in folate metabolism. Catalyzes an essential reaction for de novo glycine and purine synthesis, and for DNA precursor synthesis.</text>
</comment>
<comment type="similarity">
    <text evidence="2 8 9">Belongs to the dihydrofolate reductase family.</text>
</comment>
<dbReference type="CDD" id="cd00209">
    <property type="entry name" value="DHFR"/>
    <property type="match status" value="1"/>
</dbReference>
<keyword evidence="4 8" id="KW-0554">One-carbon metabolism</keyword>
<dbReference type="AlphaFoldDB" id="A0AAU7LUY4"/>
<evidence type="ECO:0000256" key="5">
    <source>
        <dbReference type="ARBA" id="ARBA00022857"/>
    </source>
</evidence>
<dbReference type="GO" id="GO:0004146">
    <property type="term" value="F:dihydrofolate reductase activity"/>
    <property type="evidence" value="ECO:0007669"/>
    <property type="project" value="UniProtKB-EC"/>
</dbReference>
<evidence type="ECO:0000256" key="1">
    <source>
        <dbReference type="ARBA" id="ARBA00004903"/>
    </source>
</evidence>
<dbReference type="GO" id="GO:0006730">
    <property type="term" value="P:one-carbon metabolic process"/>
    <property type="evidence" value="ECO:0007669"/>
    <property type="project" value="UniProtKB-KW"/>
</dbReference>
<dbReference type="FunFam" id="3.40.430.10:FF:000001">
    <property type="entry name" value="Dihydrofolate reductase"/>
    <property type="match status" value="1"/>
</dbReference>
<dbReference type="Gene3D" id="3.40.430.10">
    <property type="entry name" value="Dihydrofolate Reductase, subunit A"/>
    <property type="match status" value="1"/>
</dbReference>
<dbReference type="RefSeq" id="WP_349280887.1">
    <property type="nucleotide sequence ID" value="NZ_CBCSCU010000001.1"/>
</dbReference>
<reference evidence="11" key="1">
    <citation type="submission" date="2024-05" db="EMBL/GenBank/DDBJ databases">
        <authorList>
            <person name="Bunk B."/>
            <person name="Swiderski J."/>
            <person name="Sproer C."/>
            <person name="Thiel V."/>
        </authorList>
    </citation>
    <scope>NUCLEOTIDE SEQUENCE</scope>
    <source>
        <strain evidence="11">DSM 17735</strain>
    </source>
</reference>
<evidence type="ECO:0000256" key="3">
    <source>
        <dbReference type="ARBA" id="ARBA00012856"/>
    </source>
</evidence>
<evidence type="ECO:0000256" key="9">
    <source>
        <dbReference type="RuleBase" id="RU004474"/>
    </source>
</evidence>
<evidence type="ECO:0000256" key="4">
    <source>
        <dbReference type="ARBA" id="ARBA00022563"/>
    </source>
</evidence>
<protein>
    <recommendedName>
        <fullName evidence="3 8">Dihydrofolate reductase</fullName>
        <ecNumber evidence="3 8">1.5.1.3</ecNumber>
    </recommendedName>
</protein>
<dbReference type="InterPro" id="IPR017925">
    <property type="entry name" value="DHFR_CS"/>
</dbReference>
<evidence type="ECO:0000259" key="10">
    <source>
        <dbReference type="PROSITE" id="PS51330"/>
    </source>
</evidence>
<dbReference type="InterPro" id="IPR001796">
    <property type="entry name" value="DHFR_dom"/>
</dbReference>
<proteinExistence type="inferred from homology"/>
<dbReference type="PIRSF" id="PIRSF000194">
    <property type="entry name" value="DHFR"/>
    <property type="match status" value="1"/>
</dbReference>
<keyword evidence="5 8" id="KW-0521">NADP</keyword>
<keyword evidence="6 8" id="KW-0560">Oxidoreductase</keyword>
<dbReference type="EMBL" id="CP157675">
    <property type="protein sequence ID" value="XBP71517.1"/>
    <property type="molecule type" value="Genomic_DNA"/>
</dbReference>
<dbReference type="PROSITE" id="PS00075">
    <property type="entry name" value="DHFR_1"/>
    <property type="match status" value="1"/>
</dbReference>
<evidence type="ECO:0000256" key="6">
    <source>
        <dbReference type="ARBA" id="ARBA00023002"/>
    </source>
</evidence>
<dbReference type="GO" id="GO:0046452">
    <property type="term" value="P:dihydrofolate metabolic process"/>
    <property type="evidence" value="ECO:0007669"/>
    <property type="project" value="TreeGrafter"/>
</dbReference>
<dbReference type="Pfam" id="PF00186">
    <property type="entry name" value="DHFR_1"/>
    <property type="match status" value="1"/>
</dbReference>
<dbReference type="GO" id="GO:0046655">
    <property type="term" value="P:folic acid metabolic process"/>
    <property type="evidence" value="ECO:0007669"/>
    <property type="project" value="TreeGrafter"/>
</dbReference>
<dbReference type="SUPFAM" id="SSF53597">
    <property type="entry name" value="Dihydrofolate reductase-like"/>
    <property type="match status" value="1"/>
</dbReference>
<dbReference type="GO" id="GO:0070401">
    <property type="term" value="F:NADP+ binding"/>
    <property type="evidence" value="ECO:0007669"/>
    <property type="project" value="UniProtKB-ARBA"/>
</dbReference>
<dbReference type="EC" id="1.5.1.3" evidence="3 8"/>
<comment type="catalytic activity">
    <reaction evidence="8">
        <text>(6S)-5,6,7,8-tetrahydrofolate + NADP(+) = 7,8-dihydrofolate + NADPH + H(+)</text>
        <dbReference type="Rhea" id="RHEA:15009"/>
        <dbReference type="ChEBI" id="CHEBI:15378"/>
        <dbReference type="ChEBI" id="CHEBI:57451"/>
        <dbReference type="ChEBI" id="CHEBI:57453"/>
        <dbReference type="ChEBI" id="CHEBI:57783"/>
        <dbReference type="ChEBI" id="CHEBI:58349"/>
        <dbReference type="EC" id="1.5.1.3"/>
    </reaction>
</comment>